<dbReference type="InterPro" id="IPR037883">
    <property type="entry name" value="Knr4/Smi1-like_sf"/>
</dbReference>
<reference evidence="2" key="1">
    <citation type="submission" date="2021-03" db="EMBL/GenBank/DDBJ databases">
        <title>Isolation of Bacillus subtilis from fermented food sample.</title>
        <authorList>
            <person name="Lakshmanan V."/>
            <person name="Athira K."/>
            <person name="Rajagopal K."/>
        </authorList>
    </citation>
    <scope>NUCLEOTIDE SEQUENCE</scope>
    <source>
        <strain evidence="2">S1</strain>
    </source>
</reference>
<feature type="domain" description="Knr4/Smi1-like" evidence="1">
    <location>
        <begin position="10"/>
        <end position="142"/>
    </location>
</feature>
<comment type="caution">
    <text evidence="2">The sequence shown here is derived from an EMBL/GenBank/DDBJ whole genome shotgun (WGS) entry which is preliminary data.</text>
</comment>
<evidence type="ECO:0000259" key="1">
    <source>
        <dbReference type="SMART" id="SM00860"/>
    </source>
</evidence>
<dbReference type="RefSeq" id="WP_042977637.1">
    <property type="nucleotide sequence ID" value="NZ_CBCSGB010000042.1"/>
</dbReference>
<sequence length="146" mass="16820">MTEWRFAEKPIGETTVKKIEKALDIKFPSDYVTTILNNNGARPSKKIFDFKNTKGAVFNRLHGLTEDSSSFILEVLEDYQDGRMLPGIVPFACDPFGNEICFDYRLNKENPSVVFWDHEIAYEDPDKALSHICDSFTELVNKLYEE</sequence>
<dbReference type="Gene3D" id="3.40.1580.10">
    <property type="entry name" value="SMI1/KNR4-like"/>
    <property type="match status" value="1"/>
</dbReference>
<dbReference type="Pfam" id="PF14568">
    <property type="entry name" value="SUKH_6"/>
    <property type="match status" value="1"/>
</dbReference>
<dbReference type="EMBL" id="JAGFPW010000045">
    <property type="protein sequence ID" value="MBO3797113.1"/>
    <property type="molecule type" value="Genomic_DNA"/>
</dbReference>
<accession>A0A8I2BB32</accession>
<dbReference type="AlphaFoldDB" id="A0A8I2BB32"/>
<evidence type="ECO:0000313" key="3">
    <source>
        <dbReference type="Proteomes" id="UP000665181"/>
    </source>
</evidence>
<organism evidence="2 3">
    <name type="scientific">Bacillus subtilis</name>
    <dbReference type="NCBI Taxonomy" id="1423"/>
    <lineage>
        <taxon>Bacteria</taxon>
        <taxon>Bacillati</taxon>
        <taxon>Bacillota</taxon>
        <taxon>Bacilli</taxon>
        <taxon>Bacillales</taxon>
        <taxon>Bacillaceae</taxon>
        <taxon>Bacillus</taxon>
    </lineage>
</organism>
<evidence type="ECO:0000313" key="2">
    <source>
        <dbReference type="EMBL" id="MBO3797113.1"/>
    </source>
</evidence>
<dbReference type="SUPFAM" id="SSF160631">
    <property type="entry name" value="SMI1/KNR4-like"/>
    <property type="match status" value="1"/>
</dbReference>
<dbReference type="InterPro" id="IPR018958">
    <property type="entry name" value="Knr4/Smi1-like_dom"/>
</dbReference>
<proteinExistence type="predicted"/>
<dbReference type="SMART" id="SM00860">
    <property type="entry name" value="SMI1_KNR4"/>
    <property type="match status" value="1"/>
</dbReference>
<protein>
    <submittedName>
        <fullName evidence="2">SMI1/KNR4 family protein</fullName>
    </submittedName>
</protein>
<name>A0A8I2BB32_BACIU</name>
<gene>
    <name evidence="2" type="ORF">J5227_23075</name>
</gene>
<dbReference type="Proteomes" id="UP000665181">
    <property type="component" value="Unassembled WGS sequence"/>
</dbReference>